<dbReference type="OMA" id="DGRTNMC"/>
<dbReference type="InterPro" id="IPR005592">
    <property type="entry name" value="Mono/diacylglycerol_lipase_N"/>
</dbReference>
<organism evidence="5 6">
    <name type="scientific">Sorghum bicolor</name>
    <name type="common">Sorghum</name>
    <name type="synonym">Sorghum vulgare</name>
    <dbReference type="NCBI Taxonomy" id="4558"/>
    <lineage>
        <taxon>Eukaryota</taxon>
        <taxon>Viridiplantae</taxon>
        <taxon>Streptophyta</taxon>
        <taxon>Embryophyta</taxon>
        <taxon>Tracheophyta</taxon>
        <taxon>Spermatophyta</taxon>
        <taxon>Magnoliopsida</taxon>
        <taxon>Liliopsida</taxon>
        <taxon>Poales</taxon>
        <taxon>Poaceae</taxon>
        <taxon>PACMAD clade</taxon>
        <taxon>Panicoideae</taxon>
        <taxon>Andropogonodae</taxon>
        <taxon>Andropogoneae</taxon>
        <taxon>Sorghinae</taxon>
        <taxon>Sorghum</taxon>
    </lineage>
</organism>
<dbReference type="AlphaFoldDB" id="A0A1B6QII4"/>
<dbReference type="InterPro" id="IPR029058">
    <property type="entry name" value="AB_hydrolase_fold"/>
</dbReference>
<keyword evidence="6" id="KW-1185">Reference proteome</keyword>
<evidence type="ECO:0000259" key="3">
    <source>
        <dbReference type="Pfam" id="PF01764"/>
    </source>
</evidence>
<dbReference type="PANTHER" id="PTHR46398">
    <property type="entry name" value="ALPHA/BETA-HYDROLASES SUPERFAMILY PROTEIN"/>
    <property type="match status" value="1"/>
</dbReference>
<feature type="domain" description="Fungal lipase-type" evidence="3">
    <location>
        <begin position="114"/>
        <end position="168"/>
    </location>
</feature>
<protein>
    <recommendedName>
        <fullName evidence="7">Fungal lipase-like domain-containing protein</fullName>
    </recommendedName>
</protein>
<evidence type="ECO:0000313" key="6">
    <source>
        <dbReference type="Proteomes" id="UP000000768"/>
    </source>
</evidence>
<dbReference type="SUPFAM" id="SSF53474">
    <property type="entry name" value="alpha/beta-Hydrolases"/>
    <property type="match status" value="1"/>
</dbReference>
<reference evidence="5 6" key="1">
    <citation type="journal article" date="2009" name="Nature">
        <title>The Sorghum bicolor genome and the diversification of grasses.</title>
        <authorList>
            <person name="Paterson A.H."/>
            <person name="Bowers J.E."/>
            <person name="Bruggmann R."/>
            <person name="Dubchak I."/>
            <person name="Grimwood J."/>
            <person name="Gundlach H."/>
            <person name="Haberer G."/>
            <person name="Hellsten U."/>
            <person name="Mitros T."/>
            <person name="Poliakov A."/>
            <person name="Schmutz J."/>
            <person name="Spannagl M."/>
            <person name="Tang H."/>
            <person name="Wang X."/>
            <person name="Wicker T."/>
            <person name="Bharti A.K."/>
            <person name="Chapman J."/>
            <person name="Feltus F.A."/>
            <person name="Gowik U."/>
            <person name="Grigoriev I.V."/>
            <person name="Lyons E."/>
            <person name="Maher C.A."/>
            <person name="Martis M."/>
            <person name="Narechania A."/>
            <person name="Otillar R.P."/>
            <person name="Penning B.W."/>
            <person name="Salamov A.A."/>
            <person name="Wang Y."/>
            <person name="Zhang L."/>
            <person name="Carpita N.C."/>
            <person name="Freeling M."/>
            <person name="Gingle A.R."/>
            <person name="Hash C.T."/>
            <person name="Keller B."/>
            <person name="Klein P."/>
            <person name="Kresovich S."/>
            <person name="McCann M.C."/>
            <person name="Ming R."/>
            <person name="Peterson D.G."/>
            <person name="Mehboob-ur-Rahman"/>
            <person name="Ware D."/>
            <person name="Westhoff P."/>
            <person name="Mayer K.F."/>
            <person name="Messing J."/>
            <person name="Rokhsar D.S."/>
        </authorList>
    </citation>
    <scope>NUCLEOTIDE SEQUENCE [LARGE SCALE GENOMIC DNA]</scope>
    <source>
        <strain evidence="6">cv. BTx623</strain>
    </source>
</reference>
<evidence type="ECO:0000259" key="4">
    <source>
        <dbReference type="Pfam" id="PF03893"/>
    </source>
</evidence>
<sequence>MALSCAAECALSLACARWVARRLSLSGADDSASWPAASPASFAPVPRACRAALAAYDDDEQPAGPPPSSPLCPPYRLLHDRARGEVVLAVRGLGLARPEDYRLLLDAGGPEPFAGGHAHRGLLRAAVWLLDREGPALRRVVAEAGGCRRLVFVGHSLGAGVAALAAVVADDFLPRTPAPLQHIFGSIFCLPCLLCFICMRDTFVSEGKLTDPAKLYAPGTVFHIVERKNCRCGRFPPELMEQEELTSPPTQQKMLKAQSLNVEEGTVGLHHIEHLISLDEEGTSQDNFSSSSLDFDSPRTSATSCNTSPSSTTTSGPPEWDELVEAFLGDRDQDNDLRYVSCKNFCNIVMNHLPFRCK</sequence>
<gene>
    <name evidence="5" type="ORF">SORBI_3001G117000</name>
</gene>
<proteinExistence type="predicted"/>
<feature type="transmembrane region" description="Helical" evidence="2">
    <location>
        <begin position="180"/>
        <end position="199"/>
    </location>
</feature>
<dbReference type="GO" id="GO:0016042">
    <property type="term" value="P:lipid catabolic process"/>
    <property type="evidence" value="ECO:0007669"/>
    <property type="project" value="InterPro"/>
</dbReference>
<evidence type="ECO:0000256" key="2">
    <source>
        <dbReference type="SAM" id="Phobius"/>
    </source>
</evidence>
<accession>A0A1B6QII4</accession>
<evidence type="ECO:0000313" key="5">
    <source>
        <dbReference type="EMBL" id="KXG37733.1"/>
    </source>
</evidence>
<dbReference type="EMBL" id="CM000760">
    <property type="protein sequence ID" value="KXG37733.1"/>
    <property type="molecule type" value="Genomic_DNA"/>
</dbReference>
<feature type="region of interest" description="Disordered" evidence="1">
    <location>
        <begin position="287"/>
        <end position="319"/>
    </location>
</feature>
<feature type="compositionally biased region" description="Low complexity" evidence="1">
    <location>
        <begin position="287"/>
        <end position="315"/>
    </location>
</feature>
<evidence type="ECO:0000256" key="1">
    <source>
        <dbReference type="SAM" id="MobiDB-lite"/>
    </source>
</evidence>
<dbReference type="PANTHER" id="PTHR46398:SF8">
    <property type="entry name" value="FUNGAL LIPASE-LIKE DOMAIN-CONTAINING PROTEIN"/>
    <property type="match status" value="1"/>
</dbReference>
<dbReference type="Gene3D" id="3.40.50.1820">
    <property type="entry name" value="alpha/beta hydrolase"/>
    <property type="match status" value="1"/>
</dbReference>
<reference evidence="6" key="2">
    <citation type="journal article" date="2018" name="Plant J.">
        <title>The Sorghum bicolor reference genome: improved assembly, gene annotations, a transcriptome atlas, and signatures of genome organization.</title>
        <authorList>
            <person name="McCormick R.F."/>
            <person name="Truong S.K."/>
            <person name="Sreedasyam A."/>
            <person name="Jenkins J."/>
            <person name="Shu S."/>
            <person name="Sims D."/>
            <person name="Kennedy M."/>
            <person name="Amirebrahimi M."/>
            <person name="Weers B.D."/>
            <person name="McKinley B."/>
            <person name="Mattison A."/>
            <person name="Morishige D.T."/>
            <person name="Grimwood J."/>
            <person name="Schmutz J."/>
            <person name="Mullet J.E."/>
        </authorList>
    </citation>
    <scope>NUCLEOTIDE SEQUENCE [LARGE SCALE GENOMIC DNA]</scope>
    <source>
        <strain evidence="6">cv. BTx623</strain>
    </source>
</reference>
<dbReference type="InParanoid" id="A0A1B6QII4"/>
<evidence type="ECO:0008006" key="7">
    <source>
        <dbReference type="Google" id="ProtNLM"/>
    </source>
</evidence>
<name>A0A1B6QII4_SORBI</name>
<dbReference type="InterPro" id="IPR002921">
    <property type="entry name" value="Fungal_lipase-type"/>
</dbReference>
<feature type="domain" description="Mono-/di-acylglycerol lipase N-terminal" evidence="4">
    <location>
        <begin position="7"/>
        <end position="58"/>
    </location>
</feature>
<dbReference type="Pfam" id="PF03893">
    <property type="entry name" value="Lipase3_N"/>
    <property type="match status" value="1"/>
</dbReference>
<keyword evidence="2" id="KW-1133">Transmembrane helix</keyword>
<feature type="transmembrane region" description="Helical" evidence="2">
    <location>
        <begin position="150"/>
        <end position="168"/>
    </location>
</feature>
<dbReference type="Pfam" id="PF01764">
    <property type="entry name" value="Lipase_3"/>
    <property type="match status" value="1"/>
</dbReference>
<keyword evidence="2" id="KW-0812">Transmembrane</keyword>
<dbReference type="Proteomes" id="UP000000768">
    <property type="component" value="Chromosome 1"/>
</dbReference>
<keyword evidence="2" id="KW-0472">Membrane</keyword>
<dbReference type="Gramene" id="KXG37733">
    <property type="protein sequence ID" value="KXG37733"/>
    <property type="gene ID" value="SORBI_3001G117000"/>
</dbReference>